<keyword evidence="5 8" id="KW-1133">Transmembrane helix</keyword>
<comment type="caution">
    <text evidence="9">The sequence shown here is derived from an EMBL/GenBank/DDBJ whole genome shotgun (WGS) entry which is preliminary data.</text>
</comment>
<feature type="region of interest" description="Disordered" evidence="7">
    <location>
        <begin position="1"/>
        <end position="22"/>
    </location>
</feature>
<evidence type="ECO:0000313" key="9">
    <source>
        <dbReference type="EMBL" id="CAK0865948.1"/>
    </source>
</evidence>
<dbReference type="EMBL" id="CAUYUJ010016501">
    <property type="protein sequence ID" value="CAK0865948.1"/>
    <property type="molecule type" value="Genomic_DNA"/>
</dbReference>
<evidence type="ECO:0000256" key="4">
    <source>
        <dbReference type="ARBA" id="ARBA00022692"/>
    </source>
</evidence>
<reference evidence="9" key="1">
    <citation type="submission" date="2023-10" db="EMBL/GenBank/DDBJ databases">
        <authorList>
            <person name="Chen Y."/>
            <person name="Shah S."/>
            <person name="Dougan E. K."/>
            <person name="Thang M."/>
            <person name="Chan C."/>
        </authorList>
    </citation>
    <scope>NUCLEOTIDE SEQUENCE [LARGE SCALE GENOMIC DNA]</scope>
</reference>
<keyword evidence="4 8" id="KW-0812">Transmembrane</keyword>
<name>A0ABN9V2R3_9DINO</name>
<evidence type="ECO:0000256" key="6">
    <source>
        <dbReference type="ARBA" id="ARBA00023136"/>
    </source>
</evidence>
<feature type="compositionally biased region" description="Basic and acidic residues" evidence="7">
    <location>
        <begin position="8"/>
        <end position="22"/>
    </location>
</feature>
<feature type="transmembrane region" description="Helical" evidence="8">
    <location>
        <begin position="209"/>
        <end position="229"/>
    </location>
</feature>
<sequence>MTTANSDDVCRRDVEASESDRLGDGLGKGAAYSSLLPPGVQKPAEGHGSLPFPFNQNRWLDELGQAFGYRLLVMLFASQHIMKGFAPSFTGPASQFLFASYNVAGPRMQIFGGIISLPWAMKPIIGLVSDCFPIRGYNKAPYILLATMLGIVGCAALAKIPAERLSVNAVVFCLFCMQLQFSSCDLLTEAKYAEKMQSNPARGPDLMTFVWFGLQGGGLLATLMVGPVLDHYGPKAPFLIGGGKPACA</sequence>
<dbReference type="Proteomes" id="UP001189429">
    <property type="component" value="Unassembled WGS sequence"/>
</dbReference>
<keyword evidence="3" id="KW-0813">Transport</keyword>
<dbReference type="Pfam" id="PF03092">
    <property type="entry name" value="BT1"/>
    <property type="match status" value="1"/>
</dbReference>
<dbReference type="SUPFAM" id="SSF103473">
    <property type="entry name" value="MFS general substrate transporter"/>
    <property type="match status" value="1"/>
</dbReference>
<dbReference type="InterPro" id="IPR039309">
    <property type="entry name" value="BT1"/>
</dbReference>
<evidence type="ECO:0000256" key="5">
    <source>
        <dbReference type="ARBA" id="ARBA00022989"/>
    </source>
</evidence>
<evidence type="ECO:0000256" key="3">
    <source>
        <dbReference type="ARBA" id="ARBA00022448"/>
    </source>
</evidence>
<evidence type="ECO:0000256" key="1">
    <source>
        <dbReference type="ARBA" id="ARBA00004141"/>
    </source>
</evidence>
<dbReference type="InterPro" id="IPR036259">
    <property type="entry name" value="MFS_trans_sf"/>
</dbReference>
<organism evidence="9 10">
    <name type="scientific">Prorocentrum cordatum</name>
    <dbReference type="NCBI Taxonomy" id="2364126"/>
    <lineage>
        <taxon>Eukaryota</taxon>
        <taxon>Sar</taxon>
        <taxon>Alveolata</taxon>
        <taxon>Dinophyceae</taxon>
        <taxon>Prorocentrales</taxon>
        <taxon>Prorocentraceae</taxon>
        <taxon>Prorocentrum</taxon>
    </lineage>
</organism>
<evidence type="ECO:0000256" key="2">
    <source>
        <dbReference type="ARBA" id="ARBA00007015"/>
    </source>
</evidence>
<dbReference type="PANTHER" id="PTHR31585:SF51">
    <property type="entry name" value="TRANSPORTER, PUTATIVE-RELATED"/>
    <property type="match status" value="1"/>
</dbReference>
<keyword evidence="10" id="KW-1185">Reference proteome</keyword>
<evidence type="ECO:0000256" key="7">
    <source>
        <dbReference type="SAM" id="MobiDB-lite"/>
    </source>
</evidence>
<dbReference type="PANTHER" id="PTHR31585">
    <property type="entry name" value="FOLATE-BIOPTERIN TRANSPORTER 1, CHLOROPLASTIC"/>
    <property type="match status" value="1"/>
</dbReference>
<protein>
    <submittedName>
        <fullName evidence="9">Uncharacterized protein</fullName>
    </submittedName>
</protein>
<evidence type="ECO:0000313" key="10">
    <source>
        <dbReference type="Proteomes" id="UP001189429"/>
    </source>
</evidence>
<proteinExistence type="inferred from homology"/>
<keyword evidence="6 8" id="KW-0472">Membrane</keyword>
<comment type="similarity">
    <text evidence="2">Belongs to the major facilitator superfamily. Folate-biopterin transporter (TC 2.A.71) family.</text>
</comment>
<evidence type="ECO:0000256" key="8">
    <source>
        <dbReference type="SAM" id="Phobius"/>
    </source>
</evidence>
<comment type="subcellular location">
    <subcellularLocation>
        <location evidence="1">Membrane</location>
        <topology evidence="1">Multi-pass membrane protein</topology>
    </subcellularLocation>
</comment>
<accession>A0ABN9V2R3</accession>
<feature type="transmembrane region" description="Helical" evidence="8">
    <location>
        <begin position="142"/>
        <end position="160"/>
    </location>
</feature>
<gene>
    <name evidence="9" type="ORF">PCOR1329_LOCUS53329</name>
</gene>